<dbReference type="SUPFAM" id="SSF48150">
    <property type="entry name" value="DNA-glycosylase"/>
    <property type="match status" value="1"/>
</dbReference>
<keyword evidence="2" id="KW-1185">Reference proteome</keyword>
<proteinExistence type="predicted"/>
<dbReference type="EMBL" id="QPIZ01000026">
    <property type="protein sequence ID" value="RCW29654.1"/>
    <property type="molecule type" value="Genomic_DNA"/>
</dbReference>
<protein>
    <submittedName>
        <fullName evidence="1">Uncharacterized protein</fullName>
    </submittedName>
</protein>
<organism evidence="1 2">
    <name type="scientific">Marinilabilia salmonicolor</name>
    <dbReference type="NCBI Taxonomy" id="989"/>
    <lineage>
        <taxon>Bacteria</taxon>
        <taxon>Pseudomonadati</taxon>
        <taxon>Bacteroidota</taxon>
        <taxon>Bacteroidia</taxon>
        <taxon>Marinilabiliales</taxon>
        <taxon>Marinilabiliaceae</taxon>
        <taxon>Marinilabilia</taxon>
    </lineage>
</organism>
<comment type="caution">
    <text evidence="1">The sequence shown here is derived from an EMBL/GenBank/DDBJ whole genome shotgun (WGS) entry which is preliminary data.</text>
</comment>
<dbReference type="AlphaFoldDB" id="A0A368UQH1"/>
<evidence type="ECO:0000313" key="1">
    <source>
        <dbReference type="EMBL" id="RCW29654.1"/>
    </source>
</evidence>
<dbReference type="GO" id="GO:0003824">
    <property type="term" value="F:catalytic activity"/>
    <property type="evidence" value="ECO:0007669"/>
    <property type="project" value="InterPro"/>
</dbReference>
<reference evidence="1 2" key="1">
    <citation type="submission" date="2018-07" db="EMBL/GenBank/DDBJ databases">
        <title>Freshwater and sediment microbial communities from various areas in North America, analyzing microbe dynamics in response to fracking.</title>
        <authorList>
            <person name="Lamendella R."/>
        </authorList>
    </citation>
    <scope>NUCLEOTIDE SEQUENCE [LARGE SCALE GENOMIC DNA]</scope>
    <source>
        <strain evidence="1 2">160A</strain>
    </source>
</reference>
<accession>A0A368UQH1</accession>
<dbReference type="GO" id="GO:0006281">
    <property type="term" value="P:DNA repair"/>
    <property type="evidence" value="ECO:0007669"/>
    <property type="project" value="InterPro"/>
</dbReference>
<evidence type="ECO:0000313" key="2">
    <source>
        <dbReference type="Proteomes" id="UP000252733"/>
    </source>
</evidence>
<dbReference type="Proteomes" id="UP000252733">
    <property type="component" value="Unassembled WGS sequence"/>
</dbReference>
<dbReference type="InterPro" id="IPR011257">
    <property type="entry name" value="DNA_glycosylase"/>
</dbReference>
<sequence>MSQNIEINKLVQFIENKQDFSIIRSNSCFYNSHLGAVLTDIVLQAGLNYKTVVLPRVLRVYNNYSEANDLDSLISTINNIGLGTFLNWKNHIKLKRFQSIIDYLIENSIQTTNELRIHLNNGSNLQRFLAIPGIGNKTIDYFFKLMHVETIAVDRHIIKFLNKADIEFNSYQSAKRIVEFTADMLNISRRDIDYSIWKYMSGNSYQNVLEFGI</sequence>
<gene>
    <name evidence="1" type="ORF">DFO77_12611</name>
</gene>
<dbReference type="RefSeq" id="WP_114437809.1">
    <property type="nucleotide sequence ID" value="NZ_QPIZ01000026.1"/>
</dbReference>
<name>A0A368UQH1_9BACT</name>